<keyword evidence="3" id="KW-1185">Reference proteome</keyword>
<proteinExistence type="predicted"/>
<evidence type="ECO:0000313" key="2">
    <source>
        <dbReference type="EMBL" id="MCT7659712.1"/>
    </source>
</evidence>
<evidence type="ECO:0000256" key="1">
    <source>
        <dbReference type="SAM" id="MobiDB-lite"/>
    </source>
</evidence>
<organism evidence="2 3">
    <name type="scientific">Mycobacterium deserti</name>
    <dbReference type="NCBI Taxonomy" id="2978347"/>
    <lineage>
        <taxon>Bacteria</taxon>
        <taxon>Bacillati</taxon>
        <taxon>Actinomycetota</taxon>
        <taxon>Actinomycetes</taxon>
        <taxon>Mycobacteriales</taxon>
        <taxon>Mycobacteriaceae</taxon>
        <taxon>Mycobacterium</taxon>
    </lineage>
</organism>
<evidence type="ECO:0000313" key="3">
    <source>
        <dbReference type="Proteomes" id="UP001206639"/>
    </source>
</evidence>
<name>A0ABT2MBT0_9MYCO</name>
<gene>
    <name evidence="2" type="ORF">N4S67_14915</name>
</gene>
<evidence type="ECO:0008006" key="4">
    <source>
        <dbReference type="Google" id="ProtNLM"/>
    </source>
</evidence>
<comment type="caution">
    <text evidence="2">The sequence shown here is derived from an EMBL/GenBank/DDBJ whole genome shotgun (WGS) entry which is preliminary data.</text>
</comment>
<dbReference type="RefSeq" id="WP_260993742.1">
    <property type="nucleotide sequence ID" value="NZ_JAODWD010000003.1"/>
</dbReference>
<protein>
    <recommendedName>
        <fullName evidence="4">NAD(P)-binding domain-containing protein</fullName>
    </recommendedName>
</protein>
<accession>A0ABT2MBT0</accession>
<dbReference type="EMBL" id="JAODWD010000003">
    <property type="protein sequence ID" value="MCT7659712.1"/>
    <property type="molecule type" value="Genomic_DNA"/>
</dbReference>
<reference evidence="3" key="1">
    <citation type="submission" date="2023-07" db="EMBL/GenBank/DDBJ databases">
        <authorList>
            <person name="Deng Y."/>
            <person name="Zhang Y.-Q."/>
        </authorList>
    </citation>
    <scope>NUCLEOTIDE SEQUENCE [LARGE SCALE GENOMIC DNA]</scope>
    <source>
        <strain evidence="3">CPCC 205710</strain>
    </source>
</reference>
<sequence>MRTTERGLPLALRLGEAALQSPPQQLAAEILALCRVSAARAQVTRRRELAENGFDASVIRPLHLATDGDLARAEGQAYGNDEDLPPTWLRSV</sequence>
<dbReference type="Proteomes" id="UP001206639">
    <property type="component" value="Unassembled WGS sequence"/>
</dbReference>
<feature type="region of interest" description="Disordered" evidence="1">
    <location>
        <begin position="73"/>
        <end position="92"/>
    </location>
</feature>